<evidence type="ECO:0000256" key="1">
    <source>
        <dbReference type="SAM" id="SignalP"/>
    </source>
</evidence>
<dbReference type="RefSeq" id="WP_320687179.1">
    <property type="nucleotide sequence ID" value="NZ_JAXBLV010000181.1"/>
</dbReference>
<name>A0ABU5F1D8_9BACT</name>
<sequence>MSIRLAVALGGLVAGFALAQAQEPKRGAKAENVVPSTFRAQLVVDNRFSLKTKHRLDTGDGWPECAALALGEKAKDEDKVNDGDRDPRDRSGKMHDLVSEYGLAPVVAVFVRADAGRLDAESGLGKLLRELDHENKNEKVRDVRPRDGLLTTYQADKLAAFVMFLWLEGGTKAVTVKGEDGSEQKVAVDLEFPHDERRADKVKLVQEYACKVRANKVPFGLAADKSGAVTAFKIEETAPVTIIIYNRLRIVQRWSLKTDELTDEKVAEIVAATKKMVDEKKP</sequence>
<accession>A0ABU5F1D8</accession>
<protein>
    <submittedName>
        <fullName evidence="2">Uncharacterized protein</fullName>
    </submittedName>
</protein>
<feature type="chain" id="PRO_5046511778" evidence="1">
    <location>
        <begin position="20"/>
        <end position="282"/>
    </location>
</feature>
<organism evidence="2 3">
    <name type="scientific">Gemmata algarum</name>
    <dbReference type="NCBI Taxonomy" id="2975278"/>
    <lineage>
        <taxon>Bacteria</taxon>
        <taxon>Pseudomonadati</taxon>
        <taxon>Planctomycetota</taxon>
        <taxon>Planctomycetia</taxon>
        <taxon>Gemmatales</taxon>
        <taxon>Gemmataceae</taxon>
        <taxon>Gemmata</taxon>
    </lineage>
</organism>
<evidence type="ECO:0000313" key="2">
    <source>
        <dbReference type="EMBL" id="MDY3560637.1"/>
    </source>
</evidence>
<comment type="caution">
    <text evidence="2">The sequence shown here is derived from an EMBL/GenBank/DDBJ whole genome shotgun (WGS) entry which is preliminary data.</text>
</comment>
<feature type="signal peptide" evidence="1">
    <location>
        <begin position="1"/>
        <end position="19"/>
    </location>
</feature>
<keyword evidence="1" id="KW-0732">Signal</keyword>
<keyword evidence="3" id="KW-1185">Reference proteome</keyword>
<dbReference type="EMBL" id="JAXBLV010000181">
    <property type="protein sequence ID" value="MDY3560637.1"/>
    <property type="molecule type" value="Genomic_DNA"/>
</dbReference>
<reference evidence="3" key="1">
    <citation type="journal article" date="2023" name="Mar. Drugs">
        <title>Gemmata algarum, a Novel Planctomycete Isolated from an Algal Mat, Displays Antimicrobial Activity.</title>
        <authorList>
            <person name="Kumar G."/>
            <person name="Kallscheuer N."/>
            <person name="Kashif M."/>
            <person name="Ahamad S."/>
            <person name="Jagadeeshwari U."/>
            <person name="Pannikurungottu S."/>
            <person name="Haufschild T."/>
            <person name="Kabuu M."/>
            <person name="Sasikala C."/>
            <person name="Jogler C."/>
            <person name="Ramana C."/>
        </authorList>
    </citation>
    <scope>NUCLEOTIDE SEQUENCE [LARGE SCALE GENOMIC DNA]</scope>
    <source>
        <strain evidence="3">JC673</strain>
    </source>
</reference>
<evidence type="ECO:0000313" key="3">
    <source>
        <dbReference type="Proteomes" id="UP001272242"/>
    </source>
</evidence>
<proteinExistence type="predicted"/>
<dbReference type="Proteomes" id="UP001272242">
    <property type="component" value="Unassembled WGS sequence"/>
</dbReference>
<gene>
    <name evidence="2" type="ORF">R5W23_001883</name>
</gene>